<evidence type="ECO:0000313" key="2">
    <source>
        <dbReference type="EMBL" id="POP15009.1"/>
    </source>
</evidence>
<organism evidence="2">
    <name type="scientific">Serratia marcescens</name>
    <dbReference type="NCBI Taxonomy" id="615"/>
    <lineage>
        <taxon>Bacteria</taxon>
        <taxon>Pseudomonadati</taxon>
        <taxon>Pseudomonadota</taxon>
        <taxon>Gammaproteobacteria</taxon>
        <taxon>Enterobacterales</taxon>
        <taxon>Yersiniaceae</taxon>
        <taxon>Serratia</taxon>
    </lineage>
</organism>
<dbReference type="InterPro" id="IPR021808">
    <property type="entry name" value="DUF3383"/>
</dbReference>
<dbReference type="AlphaFoldDB" id="A0AAP8TUW7"/>
<dbReference type="EMBL" id="PQGI01000014">
    <property type="protein sequence ID" value="POP15009.1"/>
    <property type="molecule type" value="Genomic_DNA"/>
</dbReference>
<name>A0AAP8TUW7_SERMA</name>
<gene>
    <name evidence="1" type="ORF">C3R40_012960</name>
    <name evidence="2" type="ORF">C3R40_21155</name>
</gene>
<reference evidence="1 3" key="3">
    <citation type="submission" date="2024-07" db="EMBL/GenBank/DDBJ databases">
        <authorList>
            <person name="Raymann K."/>
        </authorList>
    </citation>
    <scope>NUCLEOTIDE SEQUENCE [LARGE SCALE GENOMIC DNA]</scope>
    <source>
        <strain evidence="1 3">KZ19</strain>
    </source>
</reference>
<evidence type="ECO:0000313" key="1">
    <source>
        <dbReference type="EMBL" id="MEX3187533.1"/>
    </source>
</evidence>
<reference evidence="1 3" key="2">
    <citation type="submission" date="2024-07" db="EMBL/GenBank/DDBJ databases">
        <title>Making a pathogen? Evaluating the impact of protist predation on the evolution of virulence in Serratia marcescens.</title>
        <authorList>
            <person name="Hopkins H."/>
            <person name="Lopezguerra C."/>
            <person name="Lau M.-J."/>
        </authorList>
    </citation>
    <scope>NUCLEOTIDE SEQUENCE [LARGE SCALE GENOMIC DNA]</scope>
    <source>
        <strain evidence="1 3">KZ19</strain>
    </source>
</reference>
<reference evidence="2" key="1">
    <citation type="submission" date="2018-01" db="EMBL/GenBank/DDBJ databases">
        <title>The opportunistic pathogen Serratia marcescens is an overlooked threat to honeybees.</title>
        <authorList>
            <person name="Raymann K."/>
            <person name="Shaffer Z."/>
            <person name="Coon K."/>
            <person name="Salisbury S."/>
            <person name="Moran N.A."/>
        </authorList>
    </citation>
    <scope>NUCLEOTIDE SEQUENCE [LARGE SCALE GENOMIC DNA]</scope>
    <source>
        <strain evidence="2">KZ19</strain>
    </source>
</reference>
<dbReference type="Pfam" id="PF11863">
    <property type="entry name" value="DUF3383"/>
    <property type="match status" value="1"/>
</dbReference>
<accession>A0AAP8TUW7</accession>
<comment type="caution">
    <text evidence="2">The sequence shown here is derived from an EMBL/GenBank/DDBJ whole genome shotgun (WGS) entry which is preliminary data.</text>
</comment>
<proteinExistence type="predicted"/>
<evidence type="ECO:0000313" key="3">
    <source>
        <dbReference type="Proteomes" id="UP000237365"/>
    </source>
</evidence>
<dbReference type="RefSeq" id="WP_103682100.1">
    <property type="nucleotide sequence ID" value="NZ_CP033623.1"/>
</dbReference>
<sequence length="494" mass="52563">MAIPISKDVKIKPGVLSAVGNAVDLNGLLLTDSPYVPIGDVPSFSSPSSVADYFGGDSDEYVMASMYFQGYNNATKSPGALLFARFNRAPAAAWLRSGSFKGVTVEELKKISGTLTISISGKNASAEVNFSAVTSFAEAAAALQTSLTAAVATVVYDTTHNAFIITAAGAKPEATTIAYATGTAAAPMKMTSDLGAKISQGAPVAVVPALFTAIIAKSQQWASFSTVFECKDDEHLALSAWASAQEERFFYVAWTTNEKARITGNQDHIAYKIITVNNYGSVVPVFCTDVKKPASVLGYAAALDFTRTEGRVPFKFREYNGLAADVTSGDEYDVLIANGYNFYGKYAANNIVEDYWADGSITGDFKWLDSFAGQIWLNANLQGAVLALFKSNKTIPYNNAGRALVATSMTDVIEQFKAWGGIRAGVTLSAAQKLEISNAVGEDVSATIFATGYYLYVGEMLPALRPARTSPNCALWYSDGGSIQKLNIASTEVQ</sequence>
<dbReference type="Proteomes" id="UP000237365">
    <property type="component" value="Unassembled WGS sequence"/>
</dbReference>
<dbReference type="EMBL" id="PQGI02000001">
    <property type="protein sequence ID" value="MEX3187533.1"/>
    <property type="molecule type" value="Genomic_DNA"/>
</dbReference>
<protein>
    <submittedName>
        <fullName evidence="1">DUF3383 domain-containing protein</fullName>
    </submittedName>
</protein>